<dbReference type="EMBL" id="HBUF01459299">
    <property type="protein sequence ID" value="CAG6744074.1"/>
    <property type="molecule type" value="Transcribed_RNA"/>
</dbReference>
<protein>
    <submittedName>
        <fullName evidence="1">Uncharacterized protein</fullName>
    </submittedName>
</protein>
<dbReference type="AlphaFoldDB" id="A0A8D9E996"/>
<reference evidence="1" key="1">
    <citation type="submission" date="2021-05" db="EMBL/GenBank/DDBJ databases">
        <authorList>
            <person name="Alioto T."/>
            <person name="Alioto T."/>
            <person name="Gomez Garrido J."/>
        </authorList>
    </citation>
    <scope>NUCLEOTIDE SEQUENCE</scope>
</reference>
<proteinExistence type="predicted"/>
<accession>A0A8D9E996</accession>
<evidence type="ECO:0000313" key="1">
    <source>
        <dbReference type="EMBL" id="CAG6744074.1"/>
    </source>
</evidence>
<sequence length="101" mass="11462">MGSFLLGFKMNLFSASYTTLQHTVFLTNKMGQMNRSFPSSFSDTSFRSSRDIFFRTRRNPRSQVTRGTNNVSTTNHQRSIGLLLSLRPLSMKGSKAESKET</sequence>
<organism evidence="1">
    <name type="scientific">Cacopsylla melanoneura</name>
    <dbReference type="NCBI Taxonomy" id="428564"/>
    <lineage>
        <taxon>Eukaryota</taxon>
        <taxon>Metazoa</taxon>
        <taxon>Ecdysozoa</taxon>
        <taxon>Arthropoda</taxon>
        <taxon>Hexapoda</taxon>
        <taxon>Insecta</taxon>
        <taxon>Pterygota</taxon>
        <taxon>Neoptera</taxon>
        <taxon>Paraneoptera</taxon>
        <taxon>Hemiptera</taxon>
        <taxon>Sternorrhyncha</taxon>
        <taxon>Psylloidea</taxon>
        <taxon>Psyllidae</taxon>
        <taxon>Psyllinae</taxon>
        <taxon>Cacopsylla</taxon>
    </lineage>
</organism>
<name>A0A8D9E996_9HEMI</name>